<dbReference type="InterPro" id="IPR001752">
    <property type="entry name" value="Kinesin_motor_dom"/>
</dbReference>
<dbReference type="PANTHER" id="PTHR47972:SF45">
    <property type="entry name" value="PROTEIN CLARET SEGREGATIONAL"/>
    <property type="match status" value="1"/>
</dbReference>
<keyword evidence="7" id="KW-0206">Cytoskeleton</keyword>
<evidence type="ECO:0000259" key="12">
    <source>
        <dbReference type="PROSITE" id="PS50067"/>
    </source>
</evidence>
<evidence type="ECO:0000256" key="2">
    <source>
        <dbReference type="ARBA" id="ARBA00010899"/>
    </source>
</evidence>
<gene>
    <name evidence="14" type="primary">LOC112459123</name>
</gene>
<keyword evidence="6 8" id="KW-0505">Motor protein</keyword>
<dbReference type="InterPro" id="IPR019821">
    <property type="entry name" value="Kinesin_motor_CS"/>
</dbReference>
<feature type="binding site" evidence="8">
    <location>
        <begin position="194"/>
        <end position="201"/>
    </location>
    <ligand>
        <name>ATP</name>
        <dbReference type="ChEBI" id="CHEBI:30616"/>
    </ligand>
</feature>
<name>A0A6J1Q983_9HYME</name>
<organism evidence="13 14">
    <name type="scientific">Temnothorax curvispinosus</name>
    <dbReference type="NCBI Taxonomy" id="300111"/>
    <lineage>
        <taxon>Eukaryota</taxon>
        <taxon>Metazoa</taxon>
        <taxon>Ecdysozoa</taxon>
        <taxon>Arthropoda</taxon>
        <taxon>Hexapoda</taxon>
        <taxon>Insecta</taxon>
        <taxon>Pterygota</taxon>
        <taxon>Neoptera</taxon>
        <taxon>Endopterygota</taxon>
        <taxon>Hymenoptera</taxon>
        <taxon>Apocrita</taxon>
        <taxon>Aculeata</taxon>
        <taxon>Formicoidea</taxon>
        <taxon>Formicidae</taxon>
        <taxon>Myrmicinae</taxon>
        <taxon>Temnothorax</taxon>
    </lineage>
</organism>
<keyword evidence="4 8" id="KW-0547">Nucleotide-binding</keyword>
<evidence type="ECO:0000256" key="3">
    <source>
        <dbReference type="ARBA" id="ARBA00022701"/>
    </source>
</evidence>
<dbReference type="RefSeq" id="XP_024878857.1">
    <property type="nucleotide sequence ID" value="XM_025023089.1"/>
</dbReference>
<keyword evidence="13" id="KW-1185">Reference proteome</keyword>
<dbReference type="PROSITE" id="PS00411">
    <property type="entry name" value="KINESIN_MOTOR_1"/>
    <property type="match status" value="1"/>
</dbReference>
<evidence type="ECO:0000256" key="1">
    <source>
        <dbReference type="ARBA" id="ARBA00004245"/>
    </source>
</evidence>
<sequence length="453" mass="51182">PLQPEVAQAAALSSTSSSDTDYSTHSDTRYDQLREKAEGLIIENQALQKSNEALKKSNEALQIRLREAEQANENVSRENSELKKERRTLLNQIQELSGKVRIMCRVRPPTPKETLENKPLCNICVKNDIIIDVKKSDGSSDARSCSGKLRETKQEFLFDRVFDRDSSQADVFEELSLLVQSALEGFNVCIFAYGQTNSGKTYTMEGSKEGECGLQTEGMIPKTVRHIFEQMKQLELHGWKYEIEASILEIYNERIVDLIHHDEFKKHEIRVDKNNKDMEVTNPQIKKIGSEEELHECLRTAQYNRRVAPTQSNERSSRSHSVTKIRLIGTNDTKKKVGSINLIDLAGSESVKHDLSPSTETKNINKSLSSLGNVISALSRNQEHIPYRDSKLTFLLMPSLSSNSKILMLLNISPLEECYLQTITTLRFGSAITSSNTGSIKERSPRHLRTPSP</sequence>
<feature type="non-terminal residue" evidence="14">
    <location>
        <position position="453"/>
    </location>
</feature>
<evidence type="ECO:0000256" key="9">
    <source>
        <dbReference type="RuleBase" id="RU000394"/>
    </source>
</evidence>
<feature type="region of interest" description="Disordered" evidence="11">
    <location>
        <begin position="1"/>
        <end position="29"/>
    </location>
</feature>
<dbReference type="GO" id="GO:0005524">
    <property type="term" value="F:ATP binding"/>
    <property type="evidence" value="ECO:0007669"/>
    <property type="project" value="UniProtKB-UniRule"/>
</dbReference>
<reference evidence="14" key="1">
    <citation type="submission" date="2025-08" db="UniProtKB">
        <authorList>
            <consortium name="RefSeq"/>
        </authorList>
    </citation>
    <scope>IDENTIFICATION</scope>
    <source>
        <tissue evidence="14">Whole body</tissue>
    </source>
</reference>
<dbReference type="OrthoDB" id="3176171at2759"/>
<protein>
    <recommendedName>
        <fullName evidence="9">Kinesin-like protein</fullName>
    </recommendedName>
</protein>
<dbReference type="GO" id="GO:0007018">
    <property type="term" value="P:microtubule-based movement"/>
    <property type="evidence" value="ECO:0007669"/>
    <property type="project" value="InterPro"/>
</dbReference>
<evidence type="ECO:0000256" key="6">
    <source>
        <dbReference type="ARBA" id="ARBA00023175"/>
    </source>
</evidence>
<comment type="subcellular location">
    <subcellularLocation>
        <location evidence="1">Cytoplasm</location>
        <location evidence="1">Cytoskeleton</location>
    </subcellularLocation>
</comment>
<dbReference type="GO" id="GO:0008017">
    <property type="term" value="F:microtubule binding"/>
    <property type="evidence" value="ECO:0007669"/>
    <property type="project" value="InterPro"/>
</dbReference>
<keyword evidence="3 9" id="KW-0493">Microtubule</keyword>
<dbReference type="SUPFAM" id="SSF52540">
    <property type="entry name" value="P-loop containing nucleoside triphosphate hydrolases"/>
    <property type="match status" value="1"/>
</dbReference>
<accession>A0A6J1Q983</accession>
<dbReference type="InterPro" id="IPR027417">
    <property type="entry name" value="P-loop_NTPase"/>
</dbReference>
<dbReference type="Gene3D" id="1.20.5.340">
    <property type="match status" value="1"/>
</dbReference>
<dbReference type="Proteomes" id="UP000504618">
    <property type="component" value="Unplaced"/>
</dbReference>
<dbReference type="Gene3D" id="3.40.850.10">
    <property type="entry name" value="Kinesin motor domain"/>
    <property type="match status" value="1"/>
</dbReference>
<dbReference type="PROSITE" id="PS50067">
    <property type="entry name" value="KINESIN_MOTOR_2"/>
    <property type="match status" value="1"/>
</dbReference>
<feature type="non-terminal residue" evidence="14">
    <location>
        <position position="1"/>
    </location>
</feature>
<dbReference type="InterPro" id="IPR036961">
    <property type="entry name" value="Kinesin_motor_dom_sf"/>
</dbReference>
<dbReference type="PANTHER" id="PTHR47972">
    <property type="entry name" value="KINESIN-LIKE PROTEIN KLP-3"/>
    <property type="match status" value="1"/>
</dbReference>
<evidence type="ECO:0000256" key="10">
    <source>
        <dbReference type="SAM" id="Coils"/>
    </source>
</evidence>
<evidence type="ECO:0000313" key="14">
    <source>
        <dbReference type="RefSeq" id="XP_024878857.1"/>
    </source>
</evidence>
<evidence type="ECO:0000256" key="11">
    <source>
        <dbReference type="SAM" id="MobiDB-lite"/>
    </source>
</evidence>
<keyword evidence="5 8" id="KW-0067">ATP-binding</keyword>
<dbReference type="Pfam" id="PF00225">
    <property type="entry name" value="Kinesin"/>
    <property type="match status" value="1"/>
</dbReference>
<dbReference type="GO" id="GO:0003777">
    <property type="term" value="F:microtubule motor activity"/>
    <property type="evidence" value="ECO:0007669"/>
    <property type="project" value="InterPro"/>
</dbReference>
<proteinExistence type="inferred from homology"/>
<dbReference type="AlphaFoldDB" id="A0A6J1Q983"/>
<evidence type="ECO:0000256" key="7">
    <source>
        <dbReference type="ARBA" id="ARBA00023212"/>
    </source>
</evidence>
<dbReference type="SMART" id="SM00129">
    <property type="entry name" value="KISc"/>
    <property type="match status" value="1"/>
</dbReference>
<evidence type="ECO:0000256" key="5">
    <source>
        <dbReference type="ARBA" id="ARBA00022840"/>
    </source>
</evidence>
<dbReference type="GeneID" id="112459123"/>
<dbReference type="PRINTS" id="PR00380">
    <property type="entry name" value="KINESINHEAVY"/>
</dbReference>
<keyword evidence="10" id="KW-0175">Coiled coil</keyword>
<feature type="domain" description="Kinesin motor" evidence="12">
    <location>
        <begin position="99"/>
        <end position="435"/>
    </location>
</feature>
<dbReference type="GO" id="GO:0005874">
    <property type="term" value="C:microtubule"/>
    <property type="evidence" value="ECO:0007669"/>
    <property type="project" value="UniProtKB-KW"/>
</dbReference>
<keyword evidence="7" id="KW-0963">Cytoplasm</keyword>
<evidence type="ECO:0000313" key="13">
    <source>
        <dbReference type="Proteomes" id="UP000504618"/>
    </source>
</evidence>
<dbReference type="InterPro" id="IPR027640">
    <property type="entry name" value="Kinesin-like_fam"/>
</dbReference>
<evidence type="ECO:0000256" key="8">
    <source>
        <dbReference type="PROSITE-ProRule" id="PRU00283"/>
    </source>
</evidence>
<evidence type="ECO:0000256" key="4">
    <source>
        <dbReference type="ARBA" id="ARBA00022741"/>
    </source>
</evidence>
<feature type="coiled-coil region" evidence="10">
    <location>
        <begin position="30"/>
        <end position="99"/>
    </location>
</feature>
<comment type="similarity">
    <text evidence="2">Belongs to the TRAFAC class myosin-kinesin ATPase superfamily. Kinesin family. KIN-14 subfamily.</text>
</comment>